<keyword evidence="1" id="KW-0812">Transmembrane</keyword>
<reference evidence="2 3" key="1">
    <citation type="submission" date="2024-06" db="EMBL/GenBank/DDBJ databases">
        <title>Genomic Encyclopedia of Type Strains, Phase IV (KMG-IV): sequencing the most valuable type-strain genomes for metagenomic binning, comparative biology and taxonomic classification.</title>
        <authorList>
            <person name="Goeker M."/>
        </authorList>
    </citation>
    <scope>NUCLEOTIDE SEQUENCE [LARGE SCALE GENOMIC DNA]</scope>
    <source>
        <strain evidence="2 3">DSM 23649</strain>
    </source>
</reference>
<dbReference type="Proteomes" id="UP001549086">
    <property type="component" value="Unassembled WGS sequence"/>
</dbReference>
<organism evidence="2 3">
    <name type="scientific">Bartonella silvatica</name>
    <dbReference type="NCBI Taxonomy" id="357760"/>
    <lineage>
        <taxon>Bacteria</taxon>
        <taxon>Pseudomonadati</taxon>
        <taxon>Pseudomonadota</taxon>
        <taxon>Alphaproteobacteria</taxon>
        <taxon>Hyphomicrobiales</taxon>
        <taxon>Bartonellaceae</taxon>
        <taxon>Bartonella</taxon>
    </lineage>
</organism>
<protein>
    <submittedName>
        <fullName evidence="2">Uncharacterized protein</fullName>
    </submittedName>
</protein>
<evidence type="ECO:0000313" key="2">
    <source>
        <dbReference type="EMBL" id="MET3589193.1"/>
    </source>
</evidence>
<accession>A0ABV2HF64</accession>
<evidence type="ECO:0000313" key="3">
    <source>
        <dbReference type="Proteomes" id="UP001549086"/>
    </source>
</evidence>
<dbReference type="EMBL" id="JBEPLI010000001">
    <property type="protein sequence ID" value="MET3589193.1"/>
    <property type="molecule type" value="Genomic_DNA"/>
</dbReference>
<gene>
    <name evidence="2" type="ORF">ABID23_000263</name>
</gene>
<name>A0ABV2HF64_9HYPH</name>
<feature type="transmembrane region" description="Helical" evidence="1">
    <location>
        <begin position="6"/>
        <end position="27"/>
    </location>
</feature>
<comment type="caution">
    <text evidence="2">The sequence shown here is derived from an EMBL/GenBank/DDBJ whole genome shotgun (WGS) entry which is preliminary data.</text>
</comment>
<proteinExistence type="predicted"/>
<keyword evidence="3" id="KW-1185">Reference proteome</keyword>
<sequence>MSRKEFLFYDSITLLFILHFGEFVIILRADFL</sequence>
<keyword evidence="1" id="KW-0472">Membrane</keyword>
<keyword evidence="1" id="KW-1133">Transmembrane helix</keyword>
<evidence type="ECO:0000256" key="1">
    <source>
        <dbReference type="SAM" id="Phobius"/>
    </source>
</evidence>